<evidence type="ECO:0000259" key="2">
    <source>
        <dbReference type="Pfam" id="PF07993"/>
    </source>
</evidence>
<dbReference type="GO" id="GO:0005777">
    <property type="term" value="C:peroxisome"/>
    <property type="evidence" value="ECO:0007669"/>
    <property type="project" value="TreeGrafter"/>
</dbReference>
<dbReference type="PANTHER" id="PTHR11011:SF116">
    <property type="entry name" value="FATTY ACYL-COA REDUCTASE CG5065-RELATED"/>
    <property type="match status" value="1"/>
</dbReference>
<organism evidence="3 4">
    <name type="scientific">Pseudolycoriella hygida</name>
    <dbReference type="NCBI Taxonomy" id="35572"/>
    <lineage>
        <taxon>Eukaryota</taxon>
        <taxon>Metazoa</taxon>
        <taxon>Ecdysozoa</taxon>
        <taxon>Arthropoda</taxon>
        <taxon>Hexapoda</taxon>
        <taxon>Insecta</taxon>
        <taxon>Pterygota</taxon>
        <taxon>Neoptera</taxon>
        <taxon>Endopterygota</taxon>
        <taxon>Diptera</taxon>
        <taxon>Nematocera</taxon>
        <taxon>Sciaroidea</taxon>
        <taxon>Sciaridae</taxon>
        <taxon>Pseudolycoriella</taxon>
    </lineage>
</organism>
<comment type="caution">
    <text evidence="3">The sequence shown here is derived from an EMBL/GenBank/DDBJ whole genome shotgun (WGS) entry which is preliminary data.</text>
</comment>
<sequence length="69" mass="7964">MADITEDRILRMMHGRSIFITGGTGFLGKVLIEKLLRFCPTLDTIYIMVRPKKGKEPEQRLLEIFDNPV</sequence>
<feature type="non-terminal residue" evidence="3">
    <location>
        <position position="1"/>
    </location>
</feature>
<comment type="catalytic activity">
    <reaction evidence="1">
        <text>a long-chain fatty acyl-CoA + 2 NADPH + 2 H(+) = a long-chain primary fatty alcohol + 2 NADP(+) + CoA</text>
        <dbReference type="Rhea" id="RHEA:52716"/>
        <dbReference type="ChEBI" id="CHEBI:15378"/>
        <dbReference type="ChEBI" id="CHEBI:57287"/>
        <dbReference type="ChEBI" id="CHEBI:57783"/>
        <dbReference type="ChEBI" id="CHEBI:58349"/>
        <dbReference type="ChEBI" id="CHEBI:77396"/>
        <dbReference type="ChEBI" id="CHEBI:83139"/>
        <dbReference type="EC" id="1.2.1.84"/>
    </reaction>
</comment>
<dbReference type="GO" id="GO:0035336">
    <property type="term" value="P:long-chain fatty-acyl-CoA metabolic process"/>
    <property type="evidence" value="ECO:0007669"/>
    <property type="project" value="TreeGrafter"/>
</dbReference>
<dbReference type="Proteomes" id="UP001151699">
    <property type="component" value="Chromosome B"/>
</dbReference>
<dbReference type="GO" id="GO:0080019">
    <property type="term" value="F:alcohol-forming very long-chain fatty acyl-CoA reductase activity"/>
    <property type="evidence" value="ECO:0007669"/>
    <property type="project" value="InterPro"/>
</dbReference>
<keyword evidence="4" id="KW-1185">Reference proteome</keyword>
<dbReference type="PANTHER" id="PTHR11011">
    <property type="entry name" value="MALE STERILITY PROTEIN 2-RELATED"/>
    <property type="match status" value="1"/>
</dbReference>
<protein>
    <recommendedName>
        <fullName evidence="1">Fatty acyl-CoA reductase</fullName>
        <ecNumber evidence="1">1.2.1.84</ecNumber>
    </recommendedName>
</protein>
<accession>A0A9Q0N367</accession>
<dbReference type="EC" id="1.2.1.84" evidence="1"/>
<keyword evidence="1" id="KW-0444">Lipid biosynthesis</keyword>
<reference evidence="3" key="1">
    <citation type="submission" date="2022-07" db="EMBL/GenBank/DDBJ databases">
        <authorList>
            <person name="Trinca V."/>
            <person name="Uliana J.V.C."/>
            <person name="Torres T.T."/>
            <person name="Ward R.J."/>
            <person name="Monesi N."/>
        </authorList>
    </citation>
    <scope>NUCLEOTIDE SEQUENCE</scope>
    <source>
        <strain evidence="3">HSMRA1968</strain>
        <tissue evidence="3">Whole embryos</tissue>
    </source>
</reference>
<evidence type="ECO:0000313" key="4">
    <source>
        <dbReference type="Proteomes" id="UP001151699"/>
    </source>
</evidence>
<dbReference type="GO" id="GO:0102965">
    <property type="term" value="F:alcohol-forming long-chain fatty acyl-CoA reductase activity"/>
    <property type="evidence" value="ECO:0007669"/>
    <property type="project" value="UniProtKB-EC"/>
</dbReference>
<dbReference type="SUPFAM" id="SSF51735">
    <property type="entry name" value="NAD(P)-binding Rossmann-fold domains"/>
    <property type="match status" value="1"/>
</dbReference>
<feature type="domain" description="Thioester reductase (TE)" evidence="2">
    <location>
        <begin position="20"/>
        <end position="65"/>
    </location>
</feature>
<proteinExistence type="inferred from homology"/>
<name>A0A9Q0N367_9DIPT</name>
<dbReference type="OrthoDB" id="429813at2759"/>
<comment type="similarity">
    <text evidence="1">Belongs to the fatty acyl-CoA reductase family.</text>
</comment>
<comment type="function">
    <text evidence="1">Catalyzes the reduction of fatty acyl-CoA to fatty alcohols.</text>
</comment>
<evidence type="ECO:0000256" key="1">
    <source>
        <dbReference type="RuleBase" id="RU363097"/>
    </source>
</evidence>
<keyword evidence="1" id="KW-0560">Oxidoreductase</keyword>
<gene>
    <name evidence="3" type="ORF">Bhyg_07228</name>
</gene>
<dbReference type="InterPro" id="IPR036291">
    <property type="entry name" value="NAD(P)-bd_dom_sf"/>
</dbReference>
<evidence type="ECO:0000313" key="3">
    <source>
        <dbReference type="EMBL" id="KAJ6642281.1"/>
    </source>
</evidence>
<dbReference type="Gene3D" id="3.40.50.720">
    <property type="entry name" value="NAD(P)-binding Rossmann-like Domain"/>
    <property type="match status" value="1"/>
</dbReference>
<dbReference type="InterPro" id="IPR013120">
    <property type="entry name" value="FAR_NAD-bd"/>
</dbReference>
<dbReference type="Pfam" id="PF07993">
    <property type="entry name" value="NAD_binding_4"/>
    <property type="match status" value="1"/>
</dbReference>
<dbReference type="EMBL" id="WJQU01000002">
    <property type="protein sequence ID" value="KAJ6642281.1"/>
    <property type="molecule type" value="Genomic_DNA"/>
</dbReference>
<dbReference type="InterPro" id="IPR026055">
    <property type="entry name" value="FAR"/>
</dbReference>
<keyword evidence="1" id="KW-0443">Lipid metabolism</keyword>
<keyword evidence="1" id="KW-0521">NADP</keyword>
<dbReference type="AlphaFoldDB" id="A0A9Q0N367"/>